<gene>
    <name evidence="3" type="ORF">GMOD_00003876</name>
</gene>
<dbReference type="OrthoDB" id="5419927at2759"/>
<accession>A0A3M7M010</accession>
<evidence type="ECO:0000313" key="3">
    <source>
        <dbReference type="EMBL" id="RMZ67835.1"/>
    </source>
</evidence>
<dbReference type="InterPro" id="IPR056125">
    <property type="entry name" value="DUF7708"/>
</dbReference>
<dbReference type="PANTHER" id="PTHR40619:SF3">
    <property type="entry name" value="FUNGAL STAND N-TERMINAL GOODBYE DOMAIN-CONTAINING PROTEIN"/>
    <property type="match status" value="1"/>
</dbReference>
<feature type="compositionally biased region" description="Polar residues" evidence="1">
    <location>
        <begin position="1"/>
        <end position="13"/>
    </location>
</feature>
<sequence length="586" mass="66210">MVINLSSGGTSDRQYGGRNKPIGLPDMETVSYIMSVSVRSKTVPPDDEPIQIEPLRAVVETYVLNDLDINTHPSYSTIQQEAWALSGRPVPVLSVESPKPFVNSVAVSDATDDDTEDSTLSLEDFYRDMGEESRRLTQAMEDYEKVANRDGKKKSVLSKDLHTWSEVLQEVENASNQYNEPDGIWGKIRKAFRKSADKADIASAWLILLPNQSEYFSILCGGLKLIIGAASRLKGVRDEIAKFLMEIPNILSCANRAQNVFKRSKALHQASASLFVATISVLEHVLVYFKEKSLKKAIKVLVQQKDYEQRLTDAIEMLGARSLQFDRVARTCGLEEIHYTSTQVQAVRTDVRRLNTEVHQHMNLAREESYAQTQNLEYRIKHHMDHLFQSFVKSIASDPKLDPKTQNLRLPILPLKKSRSAPELRRRRNVIEQVLLNLLEYDAAVTESDVQKSLRYVYRLPKPAQDRIIAMIRHHKFQTWMADHGSSALFLNGHYNASGSMRQCPTSFVSARLASALQSDRDTEEEPSLHPPRECVFKLLFTCPRVSRRYSGRFDGASVLTMPEKVAAQGAFTMAKWDGYTSVGAQ</sequence>
<dbReference type="EMBL" id="KE747814">
    <property type="protein sequence ID" value="RMZ67835.1"/>
    <property type="molecule type" value="Genomic_DNA"/>
</dbReference>
<dbReference type="AlphaFoldDB" id="A0A3M7M010"/>
<evidence type="ECO:0000313" key="4">
    <source>
        <dbReference type="Proteomes" id="UP000265663"/>
    </source>
</evidence>
<feature type="domain" description="DUF7708" evidence="2">
    <location>
        <begin position="207"/>
        <end position="330"/>
    </location>
</feature>
<feature type="region of interest" description="Disordered" evidence="1">
    <location>
        <begin position="1"/>
        <end position="22"/>
    </location>
</feature>
<reference evidence="3 4" key="1">
    <citation type="journal article" date="2014" name="PLoS ONE">
        <title>De novo Genome Assembly of the Fungal Plant Pathogen Pyrenophora semeniperda.</title>
        <authorList>
            <person name="Soliai M.M."/>
            <person name="Meyer S.E."/>
            <person name="Udall J.A."/>
            <person name="Elzinga D.E."/>
            <person name="Hermansen R.A."/>
            <person name="Bodily P.M."/>
            <person name="Hart A.A."/>
            <person name="Coleman C.E."/>
        </authorList>
    </citation>
    <scope>NUCLEOTIDE SEQUENCE [LARGE SCALE GENOMIC DNA]</scope>
    <source>
        <strain evidence="3 4">CCB06</strain>
        <tissue evidence="3">Mycelium</tissue>
    </source>
</reference>
<evidence type="ECO:0000259" key="2">
    <source>
        <dbReference type="Pfam" id="PF24809"/>
    </source>
</evidence>
<protein>
    <submittedName>
        <fullName evidence="3">X-Pro dipeptidyl-peptidase</fullName>
    </submittedName>
</protein>
<dbReference type="Pfam" id="PF24809">
    <property type="entry name" value="DUF7708"/>
    <property type="match status" value="1"/>
</dbReference>
<evidence type="ECO:0000256" key="1">
    <source>
        <dbReference type="SAM" id="MobiDB-lite"/>
    </source>
</evidence>
<proteinExistence type="predicted"/>
<keyword evidence="4" id="KW-1185">Reference proteome</keyword>
<dbReference type="Proteomes" id="UP000265663">
    <property type="component" value="Unassembled WGS sequence"/>
</dbReference>
<name>A0A3M7M010_9PLEO</name>
<dbReference type="PANTHER" id="PTHR40619">
    <property type="entry name" value="FUNGAL STAND N-TERMINAL GOODBYE DOMAIN-CONTAINING PROTEIN"/>
    <property type="match status" value="1"/>
</dbReference>
<organism evidence="3 4">
    <name type="scientific">Pyrenophora seminiperda CCB06</name>
    <dbReference type="NCBI Taxonomy" id="1302712"/>
    <lineage>
        <taxon>Eukaryota</taxon>
        <taxon>Fungi</taxon>
        <taxon>Dikarya</taxon>
        <taxon>Ascomycota</taxon>
        <taxon>Pezizomycotina</taxon>
        <taxon>Dothideomycetes</taxon>
        <taxon>Pleosporomycetidae</taxon>
        <taxon>Pleosporales</taxon>
        <taxon>Pleosporineae</taxon>
        <taxon>Pleosporaceae</taxon>
        <taxon>Pyrenophora</taxon>
    </lineage>
</organism>